<evidence type="ECO:0008006" key="3">
    <source>
        <dbReference type="Google" id="ProtNLM"/>
    </source>
</evidence>
<accession>A0ABQ3IQL6</accession>
<dbReference type="InterPro" id="IPR009057">
    <property type="entry name" value="Homeodomain-like_sf"/>
</dbReference>
<comment type="caution">
    <text evidence="1">The sequence shown here is derived from an EMBL/GenBank/DDBJ whole genome shotgun (WGS) entry which is preliminary data.</text>
</comment>
<dbReference type="RefSeq" id="WP_191284950.1">
    <property type="nucleotide sequence ID" value="NZ_BNCH01000001.1"/>
</dbReference>
<evidence type="ECO:0000313" key="1">
    <source>
        <dbReference type="EMBL" id="GHE88404.1"/>
    </source>
</evidence>
<proteinExistence type="predicted"/>
<dbReference type="SUPFAM" id="SSF46689">
    <property type="entry name" value="Homeodomain-like"/>
    <property type="match status" value="1"/>
</dbReference>
<evidence type="ECO:0000313" key="2">
    <source>
        <dbReference type="Proteomes" id="UP000609802"/>
    </source>
</evidence>
<keyword evidence="2" id="KW-1185">Reference proteome</keyword>
<gene>
    <name evidence="1" type="ORF">GCM10016455_05670</name>
</gene>
<dbReference type="EMBL" id="BNCH01000001">
    <property type="protein sequence ID" value="GHE88404.1"/>
    <property type="molecule type" value="Genomic_DNA"/>
</dbReference>
<name>A0ABQ3IQL6_9RHOB</name>
<reference evidence="2" key="1">
    <citation type="journal article" date="2019" name="Int. J. Syst. Evol. Microbiol.">
        <title>The Global Catalogue of Microorganisms (GCM) 10K type strain sequencing project: providing services to taxonomists for standard genome sequencing and annotation.</title>
        <authorList>
            <consortium name="The Broad Institute Genomics Platform"/>
            <consortium name="The Broad Institute Genome Sequencing Center for Infectious Disease"/>
            <person name="Wu L."/>
            <person name="Ma J."/>
        </authorList>
    </citation>
    <scope>NUCLEOTIDE SEQUENCE [LARGE SCALE GENOMIC DNA]</scope>
    <source>
        <strain evidence="2">KCTC 42443</strain>
    </source>
</reference>
<dbReference type="Proteomes" id="UP000609802">
    <property type="component" value="Unassembled WGS sequence"/>
</dbReference>
<protein>
    <recommendedName>
        <fullName evidence="3">Mor transcription activator domain-containing protein</fullName>
    </recommendedName>
</protein>
<sequence length="132" mass="14995">MMADDEGDSVFDQIADVLGEDRALIFIGTLPAAGNRPWRKCFHVPKRLSPNHWLVARLGWSDAQRMVRSFGGMILQPSNVRYWGRDMRNKRVVQMFSRGATPQTIAAELGISEARVRELIDGRRVSRKGSRQ</sequence>
<organism evidence="1 2">
    <name type="scientific">Aliiroseovarius zhejiangensis</name>
    <dbReference type="NCBI Taxonomy" id="1632025"/>
    <lineage>
        <taxon>Bacteria</taxon>
        <taxon>Pseudomonadati</taxon>
        <taxon>Pseudomonadota</taxon>
        <taxon>Alphaproteobacteria</taxon>
        <taxon>Rhodobacterales</taxon>
        <taxon>Paracoccaceae</taxon>
        <taxon>Aliiroseovarius</taxon>
    </lineage>
</organism>